<sequence length="278" mass="28939">MEARKEAAGPHMNTFEKGEAGRLGGPGGAWVRGAALLGGAALVSKAIGTLQKIPLQNVAGDRVFGLYNAVYPFYQLLLFLAAAGIPTAVSLIVAERMERGDAEGGRRLVRAAVVLLGLTGAAGFALMWTGADGAAAWIGDRAAAAAVQASAAALWFIPVMAALRGYFQGLHRMEPSAVSQVVEQTVRVAAMLILLGIGWQAGWSDGSLAAGAAAGSAFGGAAGLAVMALWWRRIRAKAVVVYRRADGLQPNAPLWPARDAGRKGREGRAGLWPEMKRL</sequence>
<keyword evidence="4 7" id="KW-1133">Transmembrane helix</keyword>
<gene>
    <name evidence="8" type="ORF">BG53_06415</name>
</gene>
<evidence type="ECO:0000256" key="3">
    <source>
        <dbReference type="ARBA" id="ARBA00022692"/>
    </source>
</evidence>
<dbReference type="InterPro" id="IPR002797">
    <property type="entry name" value="Polysacc_synth"/>
</dbReference>
<evidence type="ECO:0000256" key="6">
    <source>
        <dbReference type="SAM" id="MobiDB-lite"/>
    </source>
</evidence>
<feature type="transmembrane region" description="Helical" evidence="7">
    <location>
        <begin position="73"/>
        <end position="96"/>
    </location>
</feature>
<feature type="transmembrane region" description="Helical" evidence="7">
    <location>
        <begin position="142"/>
        <end position="163"/>
    </location>
</feature>
<comment type="caution">
    <text evidence="8">The sequence shown here is derived from an EMBL/GenBank/DDBJ whole genome shotgun (WGS) entry which is preliminary data.</text>
</comment>
<dbReference type="EMBL" id="JFHU01000194">
    <property type="protein sequence ID" value="EXX86356.1"/>
    <property type="molecule type" value="Genomic_DNA"/>
</dbReference>
<evidence type="ECO:0000256" key="5">
    <source>
        <dbReference type="ARBA" id="ARBA00023136"/>
    </source>
</evidence>
<feature type="transmembrane region" description="Helical" evidence="7">
    <location>
        <begin position="108"/>
        <end position="130"/>
    </location>
</feature>
<dbReference type="PANTHER" id="PTHR30250:SF29">
    <property type="entry name" value="POLYSACCHARIDE BIOSYNTHESIS PROTEIN C-TERMINAL DOMAIN-CONTAINING PROTEIN"/>
    <property type="match status" value="1"/>
</dbReference>
<evidence type="ECO:0000256" key="7">
    <source>
        <dbReference type="SAM" id="Phobius"/>
    </source>
</evidence>
<reference evidence="8 9" key="1">
    <citation type="submission" date="2014-02" db="EMBL/GenBank/DDBJ databases">
        <title>Genome sequence of Paenibacillus darwinianus reveals adaptive mechanisms for survival in Antarctic soils.</title>
        <authorList>
            <person name="Dsouza M."/>
            <person name="Taylor M.W."/>
            <person name="Turner S.J."/>
            <person name="Aislabie J."/>
        </authorList>
    </citation>
    <scope>NUCLEOTIDE SEQUENCE [LARGE SCALE GENOMIC DNA]</scope>
    <source>
        <strain evidence="8 9">CE1</strain>
    </source>
</reference>
<keyword evidence="9" id="KW-1185">Reference proteome</keyword>
<feature type="non-terminal residue" evidence="8">
    <location>
        <position position="278"/>
    </location>
</feature>
<dbReference type="PANTHER" id="PTHR30250">
    <property type="entry name" value="PST FAMILY PREDICTED COLANIC ACID TRANSPORTER"/>
    <property type="match status" value="1"/>
</dbReference>
<dbReference type="Pfam" id="PF01943">
    <property type="entry name" value="Polysacc_synt"/>
    <property type="match status" value="1"/>
</dbReference>
<keyword evidence="5 7" id="KW-0472">Membrane</keyword>
<evidence type="ECO:0000313" key="8">
    <source>
        <dbReference type="EMBL" id="EXX86356.1"/>
    </source>
</evidence>
<feature type="transmembrane region" description="Helical" evidence="7">
    <location>
        <begin position="184"/>
        <end position="202"/>
    </location>
</feature>
<feature type="region of interest" description="Disordered" evidence="6">
    <location>
        <begin position="1"/>
        <end position="20"/>
    </location>
</feature>
<feature type="transmembrane region" description="Helical" evidence="7">
    <location>
        <begin position="208"/>
        <end position="231"/>
    </location>
</feature>
<evidence type="ECO:0000256" key="2">
    <source>
        <dbReference type="ARBA" id="ARBA00022475"/>
    </source>
</evidence>
<protein>
    <recommendedName>
        <fullName evidence="10">Polysaccharide biosynthesis protein</fullName>
    </recommendedName>
</protein>
<comment type="subcellular location">
    <subcellularLocation>
        <location evidence="1">Cell membrane</location>
        <topology evidence="1">Multi-pass membrane protein</topology>
    </subcellularLocation>
</comment>
<accession>A0A9W5W6D0</accession>
<evidence type="ECO:0000256" key="1">
    <source>
        <dbReference type="ARBA" id="ARBA00004651"/>
    </source>
</evidence>
<dbReference type="Proteomes" id="UP000053750">
    <property type="component" value="Unassembled WGS sequence"/>
</dbReference>
<evidence type="ECO:0000256" key="4">
    <source>
        <dbReference type="ARBA" id="ARBA00022989"/>
    </source>
</evidence>
<evidence type="ECO:0008006" key="10">
    <source>
        <dbReference type="Google" id="ProtNLM"/>
    </source>
</evidence>
<dbReference type="InterPro" id="IPR050833">
    <property type="entry name" value="Poly_Biosynth_Transport"/>
</dbReference>
<evidence type="ECO:0000313" key="9">
    <source>
        <dbReference type="Proteomes" id="UP000053750"/>
    </source>
</evidence>
<name>A0A9W5W6D0_9BACL</name>
<proteinExistence type="predicted"/>
<dbReference type="GO" id="GO:0005886">
    <property type="term" value="C:plasma membrane"/>
    <property type="evidence" value="ECO:0007669"/>
    <property type="project" value="UniProtKB-SubCell"/>
</dbReference>
<keyword evidence="3 7" id="KW-0812">Transmembrane</keyword>
<keyword evidence="2" id="KW-1003">Cell membrane</keyword>
<dbReference type="AlphaFoldDB" id="A0A9W5W6D0"/>
<organism evidence="8 9">
    <name type="scientific">Paenibacillus darwinianus</name>
    <dbReference type="NCBI Taxonomy" id="1380763"/>
    <lineage>
        <taxon>Bacteria</taxon>
        <taxon>Bacillati</taxon>
        <taxon>Bacillota</taxon>
        <taxon>Bacilli</taxon>
        <taxon>Bacillales</taxon>
        <taxon>Paenibacillaceae</taxon>
        <taxon>Paenibacillus</taxon>
    </lineage>
</organism>